<proteinExistence type="predicted"/>
<evidence type="ECO:0000313" key="3">
    <source>
        <dbReference type="Proteomes" id="UP000037035"/>
    </source>
</evidence>
<dbReference type="EMBL" id="LAVV01009934">
    <property type="protein sequence ID" value="KNZ49778.1"/>
    <property type="molecule type" value="Genomic_DNA"/>
</dbReference>
<keyword evidence="1" id="KW-0472">Membrane</keyword>
<evidence type="ECO:0000256" key="1">
    <source>
        <dbReference type="SAM" id="Phobius"/>
    </source>
</evidence>
<accession>A0A0L6UML4</accession>
<sequence length="225" mass="26291">MIENLAHMHKQKHIEPDTWTSTKKHTFILITVHKMSLPCDIIDILVALRSIYSKHKREKFDLTLFDTLNQLKITQSMVTSKHSSNNNIKEIINNSFKNQITILKKKTCHSHRTNPSYPLSYNKITQAFERPLNKKYKYLHCKKTCSNACNFGWQLGWRILHVNCMKLSKFSFALQFSKKISFNPFLAPEGTLNTPDFRTLYGFLFVSFLVFPAIVARGILFMESR</sequence>
<dbReference type="VEuPathDB" id="FungiDB:VP01_4792g1"/>
<keyword evidence="3" id="KW-1185">Reference proteome</keyword>
<evidence type="ECO:0000313" key="2">
    <source>
        <dbReference type="EMBL" id="KNZ49778.1"/>
    </source>
</evidence>
<reference evidence="2 3" key="1">
    <citation type="submission" date="2015-08" db="EMBL/GenBank/DDBJ databases">
        <title>Next Generation Sequencing and Analysis of the Genome of Puccinia sorghi L Schw, the Causal Agent of Maize Common Rust.</title>
        <authorList>
            <person name="Rochi L."/>
            <person name="Burguener G."/>
            <person name="Darino M."/>
            <person name="Turjanski A."/>
            <person name="Kreff E."/>
            <person name="Dieguez M.J."/>
            <person name="Sacco F."/>
        </authorList>
    </citation>
    <scope>NUCLEOTIDE SEQUENCE [LARGE SCALE GENOMIC DNA]</scope>
    <source>
        <strain evidence="2 3">RO10H11247</strain>
    </source>
</reference>
<protein>
    <submittedName>
        <fullName evidence="2">Uncharacterized protein</fullName>
    </submittedName>
</protein>
<feature type="transmembrane region" description="Helical" evidence="1">
    <location>
        <begin position="200"/>
        <end position="220"/>
    </location>
</feature>
<dbReference type="Proteomes" id="UP000037035">
    <property type="component" value="Unassembled WGS sequence"/>
</dbReference>
<keyword evidence="1" id="KW-1133">Transmembrane helix</keyword>
<comment type="caution">
    <text evidence="2">The sequence shown here is derived from an EMBL/GenBank/DDBJ whole genome shotgun (WGS) entry which is preliminary data.</text>
</comment>
<organism evidence="2 3">
    <name type="scientific">Puccinia sorghi</name>
    <dbReference type="NCBI Taxonomy" id="27349"/>
    <lineage>
        <taxon>Eukaryota</taxon>
        <taxon>Fungi</taxon>
        <taxon>Dikarya</taxon>
        <taxon>Basidiomycota</taxon>
        <taxon>Pucciniomycotina</taxon>
        <taxon>Pucciniomycetes</taxon>
        <taxon>Pucciniales</taxon>
        <taxon>Pucciniaceae</taxon>
        <taxon>Puccinia</taxon>
    </lineage>
</organism>
<dbReference type="AlphaFoldDB" id="A0A0L6UML4"/>
<gene>
    <name evidence="2" type="ORF">VP01_4792g1</name>
</gene>
<name>A0A0L6UML4_9BASI</name>
<keyword evidence="1" id="KW-0812">Transmembrane</keyword>